<reference evidence="1" key="1">
    <citation type="journal article" date="2014" name="Front. Microbiol.">
        <title>High frequency of phylogenetically diverse reductive dehalogenase-homologous genes in deep subseafloor sedimentary metagenomes.</title>
        <authorList>
            <person name="Kawai M."/>
            <person name="Futagami T."/>
            <person name="Toyoda A."/>
            <person name="Takaki Y."/>
            <person name="Nishi S."/>
            <person name="Hori S."/>
            <person name="Arai W."/>
            <person name="Tsubouchi T."/>
            <person name="Morono Y."/>
            <person name="Uchiyama I."/>
            <person name="Ito T."/>
            <person name="Fujiyama A."/>
            <person name="Inagaki F."/>
            <person name="Takami H."/>
        </authorList>
    </citation>
    <scope>NUCLEOTIDE SEQUENCE</scope>
    <source>
        <strain evidence="1">Expedition CK06-06</strain>
    </source>
</reference>
<name>X0SC88_9ZZZZ</name>
<protein>
    <submittedName>
        <fullName evidence="1">Uncharacterized protein</fullName>
    </submittedName>
</protein>
<organism evidence="1">
    <name type="scientific">marine sediment metagenome</name>
    <dbReference type="NCBI Taxonomy" id="412755"/>
    <lineage>
        <taxon>unclassified sequences</taxon>
        <taxon>metagenomes</taxon>
        <taxon>ecological metagenomes</taxon>
    </lineage>
</organism>
<evidence type="ECO:0000313" key="1">
    <source>
        <dbReference type="EMBL" id="GAF73517.1"/>
    </source>
</evidence>
<dbReference type="AlphaFoldDB" id="X0SC88"/>
<gene>
    <name evidence="1" type="ORF">S01H1_05440</name>
</gene>
<dbReference type="Pfam" id="PF18905">
    <property type="entry name" value="DUF5661"/>
    <property type="match status" value="1"/>
</dbReference>
<sequence>MILEEVKIPVSAEQAQQLGDRLGVDWNEVPLEELRKGIEVEYEHGSKDPDTNVSNNDPMITAKIAWAHIKEFPDYYERLDKMEAEAKKFWSRG</sequence>
<dbReference type="EMBL" id="BARS01002834">
    <property type="protein sequence ID" value="GAF73517.1"/>
    <property type="molecule type" value="Genomic_DNA"/>
</dbReference>
<accession>X0SC88</accession>
<comment type="caution">
    <text evidence="1">The sequence shown here is derived from an EMBL/GenBank/DDBJ whole genome shotgun (WGS) entry which is preliminary data.</text>
</comment>
<proteinExistence type="predicted"/>
<dbReference type="InterPro" id="IPR043720">
    <property type="entry name" value="DUF5661"/>
</dbReference>